<dbReference type="Gene3D" id="3.30.160.70">
    <property type="entry name" value="Methylated DNA-protein cysteine methyltransferase domain"/>
    <property type="match status" value="1"/>
</dbReference>
<protein>
    <recommendedName>
        <fullName evidence="3">methylated-DNA--[protein]-cysteine S-methyltransferase</fullName>
        <ecNumber evidence="3">2.1.1.63</ecNumber>
    </recommendedName>
</protein>
<dbReference type="NCBIfam" id="TIGR00589">
    <property type="entry name" value="ogt"/>
    <property type="match status" value="1"/>
</dbReference>
<dbReference type="InterPro" id="IPR036631">
    <property type="entry name" value="MGMT_N_sf"/>
</dbReference>
<sequence length="179" mass="19157">MTKFSNDIVHTRFATPLGDMFAAASGSGIVGLWFHDQRHLPPQLAADNSHAAWPRDDHHPLLVQARQQAQEYLRGERSGFDLPLDLSAGTAFQQSVWQALLRIPRGKTTSYGSLARTIGNVQAVRAVGAAVGRNPLSVAVPCHRVLGSDGGLTGYAGGLERKTALLRLEGVATPEPITS</sequence>
<evidence type="ECO:0000256" key="4">
    <source>
        <dbReference type="ARBA" id="ARBA00022490"/>
    </source>
</evidence>
<dbReference type="InterPro" id="IPR036388">
    <property type="entry name" value="WH-like_DNA-bd_sf"/>
</dbReference>
<organism evidence="12">
    <name type="scientific">bioreactor metagenome</name>
    <dbReference type="NCBI Taxonomy" id="1076179"/>
    <lineage>
        <taxon>unclassified sequences</taxon>
        <taxon>metagenomes</taxon>
        <taxon>ecological metagenomes</taxon>
    </lineage>
</organism>
<evidence type="ECO:0000256" key="6">
    <source>
        <dbReference type="ARBA" id="ARBA00022679"/>
    </source>
</evidence>
<reference evidence="12" key="1">
    <citation type="submission" date="2019-08" db="EMBL/GenBank/DDBJ databases">
        <authorList>
            <person name="Kucharzyk K."/>
            <person name="Murdoch R.W."/>
            <person name="Higgins S."/>
            <person name="Loffler F."/>
        </authorList>
    </citation>
    <scope>NUCLEOTIDE SEQUENCE</scope>
</reference>
<feature type="domain" description="Methylated-DNA-[protein]-cysteine S-methyltransferase DNA binding" evidence="10">
    <location>
        <begin position="91"/>
        <end position="171"/>
    </location>
</feature>
<evidence type="ECO:0000256" key="7">
    <source>
        <dbReference type="ARBA" id="ARBA00022763"/>
    </source>
</evidence>
<dbReference type="InterPro" id="IPR023546">
    <property type="entry name" value="MGMT"/>
</dbReference>
<feature type="domain" description="Methylguanine DNA methyltransferase ribonuclease-like" evidence="11">
    <location>
        <begin position="9"/>
        <end position="86"/>
    </location>
</feature>
<gene>
    <name evidence="12" type="primary">ogt_32</name>
    <name evidence="12" type="ORF">SDC9_92934</name>
</gene>
<dbReference type="PANTHER" id="PTHR10815">
    <property type="entry name" value="METHYLATED-DNA--PROTEIN-CYSTEINE METHYLTRANSFERASE"/>
    <property type="match status" value="1"/>
</dbReference>
<proteinExistence type="inferred from homology"/>
<dbReference type="Gene3D" id="1.10.10.10">
    <property type="entry name" value="Winged helix-like DNA-binding domain superfamily/Winged helix DNA-binding domain"/>
    <property type="match status" value="1"/>
</dbReference>
<dbReference type="PANTHER" id="PTHR10815:SF5">
    <property type="entry name" value="METHYLATED-DNA--PROTEIN-CYSTEINE METHYLTRANSFERASE"/>
    <property type="match status" value="1"/>
</dbReference>
<dbReference type="InterPro" id="IPR014048">
    <property type="entry name" value="MethylDNA_cys_MeTrfase_DNA-bd"/>
</dbReference>
<dbReference type="CDD" id="cd06445">
    <property type="entry name" value="ATase"/>
    <property type="match status" value="1"/>
</dbReference>
<evidence type="ECO:0000256" key="2">
    <source>
        <dbReference type="ARBA" id="ARBA00008711"/>
    </source>
</evidence>
<evidence type="ECO:0000256" key="9">
    <source>
        <dbReference type="ARBA" id="ARBA00049348"/>
    </source>
</evidence>
<dbReference type="GO" id="GO:0032259">
    <property type="term" value="P:methylation"/>
    <property type="evidence" value="ECO:0007669"/>
    <property type="project" value="UniProtKB-KW"/>
</dbReference>
<dbReference type="InterPro" id="IPR001497">
    <property type="entry name" value="MethylDNA_cys_MeTrfase_AS"/>
</dbReference>
<evidence type="ECO:0000256" key="3">
    <source>
        <dbReference type="ARBA" id="ARBA00011918"/>
    </source>
</evidence>
<dbReference type="GO" id="GO:0003908">
    <property type="term" value="F:methylated-DNA-[protein]-cysteine S-methyltransferase activity"/>
    <property type="evidence" value="ECO:0007669"/>
    <property type="project" value="UniProtKB-EC"/>
</dbReference>
<dbReference type="Pfam" id="PF02870">
    <property type="entry name" value="Methyltransf_1N"/>
    <property type="match status" value="1"/>
</dbReference>
<evidence type="ECO:0000256" key="1">
    <source>
        <dbReference type="ARBA" id="ARBA00001286"/>
    </source>
</evidence>
<dbReference type="SUPFAM" id="SSF53155">
    <property type="entry name" value="Methylated DNA-protein cysteine methyltransferase domain"/>
    <property type="match status" value="1"/>
</dbReference>
<dbReference type="SUPFAM" id="SSF46767">
    <property type="entry name" value="Methylated DNA-protein cysteine methyltransferase, C-terminal domain"/>
    <property type="match status" value="1"/>
</dbReference>
<dbReference type="InterPro" id="IPR008332">
    <property type="entry name" value="MethylG_MeTrfase_N"/>
</dbReference>
<dbReference type="PROSITE" id="PS00374">
    <property type="entry name" value="MGMT"/>
    <property type="match status" value="1"/>
</dbReference>
<comment type="catalytic activity">
    <reaction evidence="9">
        <text>a 6-O-methyl-2'-deoxyguanosine in DNA + L-cysteinyl-[protein] = S-methyl-L-cysteinyl-[protein] + a 2'-deoxyguanosine in DNA</text>
        <dbReference type="Rhea" id="RHEA:24000"/>
        <dbReference type="Rhea" id="RHEA-COMP:10131"/>
        <dbReference type="Rhea" id="RHEA-COMP:10132"/>
        <dbReference type="Rhea" id="RHEA-COMP:11367"/>
        <dbReference type="Rhea" id="RHEA-COMP:11368"/>
        <dbReference type="ChEBI" id="CHEBI:29950"/>
        <dbReference type="ChEBI" id="CHEBI:82612"/>
        <dbReference type="ChEBI" id="CHEBI:85445"/>
        <dbReference type="ChEBI" id="CHEBI:85448"/>
        <dbReference type="EC" id="2.1.1.63"/>
    </reaction>
</comment>
<dbReference type="AlphaFoldDB" id="A0A645A005"/>
<evidence type="ECO:0000259" key="10">
    <source>
        <dbReference type="Pfam" id="PF01035"/>
    </source>
</evidence>
<keyword evidence="8" id="KW-0234">DNA repair</keyword>
<dbReference type="EMBL" id="VSSQ01011197">
    <property type="protein sequence ID" value="MPM46236.1"/>
    <property type="molecule type" value="Genomic_DNA"/>
</dbReference>
<comment type="similarity">
    <text evidence="2">Belongs to the MGMT family.</text>
</comment>
<name>A0A645A005_9ZZZZ</name>
<evidence type="ECO:0000256" key="8">
    <source>
        <dbReference type="ARBA" id="ARBA00023204"/>
    </source>
</evidence>
<keyword evidence="7" id="KW-0227">DNA damage</keyword>
<comment type="catalytic activity">
    <reaction evidence="1">
        <text>a 4-O-methyl-thymidine in DNA + L-cysteinyl-[protein] = a thymidine in DNA + S-methyl-L-cysteinyl-[protein]</text>
        <dbReference type="Rhea" id="RHEA:53428"/>
        <dbReference type="Rhea" id="RHEA-COMP:10131"/>
        <dbReference type="Rhea" id="RHEA-COMP:10132"/>
        <dbReference type="Rhea" id="RHEA-COMP:13555"/>
        <dbReference type="Rhea" id="RHEA-COMP:13556"/>
        <dbReference type="ChEBI" id="CHEBI:29950"/>
        <dbReference type="ChEBI" id="CHEBI:82612"/>
        <dbReference type="ChEBI" id="CHEBI:137386"/>
        <dbReference type="ChEBI" id="CHEBI:137387"/>
        <dbReference type="EC" id="2.1.1.63"/>
    </reaction>
</comment>
<evidence type="ECO:0000259" key="11">
    <source>
        <dbReference type="Pfam" id="PF02870"/>
    </source>
</evidence>
<comment type="caution">
    <text evidence="12">The sequence shown here is derived from an EMBL/GenBank/DDBJ whole genome shotgun (WGS) entry which is preliminary data.</text>
</comment>
<dbReference type="GO" id="GO:0006281">
    <property type="term" value="P:DNA repair"/>
    <property type="evidence" value="ECO:0007669"/>
    <property type="project" value="UniProtKB-KW"/>
</dbReference>
<keyword evidence="4" id="KW-0963">Cytoplasm</keyword>
<dbReference type="EC" id="2.1.1.63" evidence="3"/>
<dbReference type="InterPro" id="IPR036217">
    <property type="entry name" value="MethylDNA_cys_MeTrfase_DNAb"/>
</dbReference>
<keyword evidence="5 12" id="KW-0489">Methyltransferase</keyword>
<evidence type="ECO:0000313" key="12">
    <source>
        <dbReference type="EMBL" id="MPM46236.1"/>
    </source>
</evidence>
<dbReference type="HAMAP" id="MF_00772">
    <property type="entry name" value="OGT"/>
    <property type="match status" value="1"/>
</dbReference>
<evidence type="ECO:0000256" key="5">
    <source>
        <dbReference type="ARBA" id="ARBA00022603"/>
    </source>
</evidence>
<keyword evidence="6 12" id="KW-0808">Transferase</keyword>
<dbReference type="FunFam" id="1.10.10.10:FF:000214">
    <property type="entry name" value="Methylated-DNA--protein-cysteine methyltransferase"/>
    <property type="match status" value="1"/>
</dbReference>
<dbReference type="Pfam" id="PF01035">
    <property type="entry name" value="DNA_binding_1"/>
    <property type="match status" value="1"/>
</dbReference>
<accession>A0A645A005</accession>